<dbReference type="PANTHER" id="PTHR24305:SF29">
    <property type="entry name" value="BENZOATE-PARA-HYDROXYLASE"/>
    <property type="match status" value="1"/>
</dbReference>
<sequence>MSVTYTYQRSTTTEAILTISFQKELIPSLESYGPYVPGKIGNDFRDVQKWKMFAVEIVKSCRENGTDTPFLSKVLNSQDGFLGRALTDSELAEECMGGMFGGSGTTATTFIYLLWAVLRRPDIGQKLQNELKTAFPGGDKTPDSVAVLNETFRLYPATIAILPRTALVETTLDGIHIPRGTTVATQNLTIHRDPKTFDNPDNFDPERWLKNGHDKLKEALTPFSVGPRKCIGSNLAEMELRLLVALFFLRFEASIDSSMNDSGMFMYDTFNMSPVAKIYESFMV</sequence>
<evidence type="ECO:0000256" key="1">
    <source>
        <dbReference type="ARBA" id="ARBA00001971"/>
    </source>
</evidence>
<evidence type="ECO:0000313" key="11">
    <source>
        <dbReference type="Proteomes" id="UP001213681"/>
    </source>
</evidence>
<name>A0AAD6C6G4_9EURO</name>
<dbReference type="PANTHER" id="PTHR24305">
    <property type="entry name" value="CYTOCHROME P450"/>
    <property type="match status" value="1"/>
</dbReference>
<feature type="binding site" description="axial binding residue" evidence="8">
    <location>
        <position position="230"/>
    </location>
    <ligand>
        <name>heme</name>
        <dbReference type="ChEBI" id="CHEBI:30413"/>
    </ligand>
    <ligandPart>
        <name>Fe</name>
        <dbReference type="ChEBI" id="CHEBI:18248"/>
    </ligandPart>
</feature>
<proteinExistence type="inferred from homology"/>
<evidence type="ECO:0000256" key="9">
    <source>
        <dbReference type="RuleBase" id="RU000461"/>
    </source>
</evidence>
<accession>A0AAD6C6G4</accession>
<dbReference type="InterPro" id="IPR001128">
    <property type="entry name" value="Cyt_P450"/>
</dbReference>
<comment type="similarity">
    <text evidence="2 9">Belongs to the cytochrome P450 family.</text>
</comment>
<dbReference type="PRINTS" id="PR00463">
    <property type="entry name" value="EP450I"/>
</dbReference>
<dbReference type="GeneID" id="81598106"/>
<keyword evidence="4 8" id="KW-0479">Metal-binding</keyword>
<dbReference type="InterPro" id="IPR002401">
    <property type="entry name" value="Cyt_P450_E_grp-I"/>
</dbReference>
<evidence type="ECO:0000256" key="2">
    <source>
        <dbReference type="ARBA" id="ARBA00010617"/>
    </source>
</evidence>
<keyword evidence="11" id="KW-1185">Reference proteome</keyword>
<dbReference type="InterPro" id="IPR036396">
    <property type="entry name" value="Cyt_P450_sf"/>
</dbReference>
<comment type="caution">
    <text evidence="10">The sequence shown here is derived from an EMBL/GenBank/DDBJ whole genome shotgun (WGS) entry which is preliminary data.</text>
</comment>
<dbReference type="GO" id="GO:0004497">
    <property type="term" value="F:monooxygenase activity"/>
    <property type="evidence" value="ECO:0007669"/>
    <property type="project" value="UniProtKB-KW"/>
</dbReference>
<dbReference type="InterPro" id="IPR050121">
    <property type="entry name" value="Cytochrome_P450_monoxygenase"/>
</dbReference>
<dbReference type="PRINTS" id="PR00385">
    <property type="entry name" value="P450"/>
</dbReference>
<keyword evidence="3 8" id="KW-0349">Heme</keyword>
<dbReference type="Proteomes" id="UP001213681">
    <property type="component" value="Unassembled WGS sequence"/>
</dbReference>
<evidence type="ECO:0000256" key="3">
    <source>
        <dbReference type="ARBA" id="ARBA00022617"/>
    </source>
</evidence>
<dbReference type="AlphaFoldDB" id="A0AAD6C6G4"/>
<evidence type="ECO:0000256" key="7">
    <source>
        <dbReference type="ARBA" id="ARBA00023033"/>
    </source>
</evidence>
<comment type="cofactor">
    <cofactor evidence="1 8">
        <name>heme</name>
        <dbReference type="ChEBI" id="CHEBI:30413"/>
    </cofactor>
</comment>
<evidence type="ECO:0000256" key="5">
    <source>
        <dbReference type="ARBA" id="ARBA00023002"/>
    </source>
</evidence>
<keyword evidence="7 9" id="KW-0503">Monooxygenase</keyword>
<dbReference type="GO" id="GO:0005506">
    <property type="term" value="F:iron ion binding"/>
    <property type="evidence" value="ECO:0007669"/>
    <property type="project" value="InterPro"/>
</dbReference>
<dbReference type="Gene3D" id="1.10.630.10">
    <property type="entry name" value="Cytochrome P450"/>
    <property type="match status" value="1"/>
</dbReference>
<dbReference type="GO" id="GO:0016705">
    <property type="term" value="F:oxidoreductase activity, acting on paired donors, with incorporation or reduction of molecular oxygen"/>
    <property type="evidence" value="ECO:0007669"/>
    <property type="project" value="InterPro"/>
</dbReference>
<evidence type="ECO:0000256" key="6">
    <source>
        <dbReference type="ARBA" id="ARBA00023004"/>
    </source>
</evidence>
<gene>
    <name evidence="10" type="ORF">N7458_004481</name>
</gene>
<keyword evidence="5 9" id="KW-0560">Oxidoreductase</keyword>
<organism evidence="10 11">
    <name type="scientific">Penicillium daleae</name>
    <dbReference type="NCBI Taxonomy" id="63821"/>
    <lineage>
        <taxon>Eukaryota</taxon>
        <taxon>Fungi</taxon>
        <taxon>Dikarya</taxon>
        <taxon>Ascomycota</taxon>
        <taxon>Pezizomycotina</taxon>
        <taxon>Eurotiomycetes</taxon>
        <taxon>Eurotiomycetidae</taxon>
        <taxon>Eurotiales</taxon>
        <taxon>Aspergillaceae</taxon>
        <taxon>Penicillium</taxon>
    </lineage>
</organism>
<dbReference type="Pfam" id="PF00067">
    <property type="entry name" value="p450"/>
    <property type="match status" value="1"/>
</dbReference>
<dbReference type="EMBL" id="JAPVEA010000005">
    <property type="protein sequence ID" value="KAJ5453525.1"/>
    <property type="molecule type" value="Genomic_DNA"/>
</dbReference>
<dbReference type="InterPro" id="IPR017972">
    <property type="entry name" value="Cyt_P450_CS"/>
</dbReference>
<evidence type="ECO:0000256" key="8">
    <source>
        <dbReference type="PIRSR" id="PIRSR602401-1"/>
    </source>
</evidence>
<evidence type="ECO:0000313" key="10">
    <source>
        <dbReference type="EMBL" id="KAJ5453525.1"/>
    </source>
</evidence>
<dbReference type="GO" id="GO:0020037">
    <property type="term" value="F:heme binding"/>
    <property type="evidence" value="ECO:0007669"/>
    <property type="project" value="InterPro"/>
</dbReference>
<evidence type="ECO:0000256" key="4">
    <source>
        <dbReference type="ARBA" id="ARBA00022723"/>
    </source>
</evidence>
<evidence type="ECO:0008006" key="12">
    <source>
        <dbReference type="Google" id="ProtNLM"/>
    </source>
</evidence>
<protein>
    <recommendedName>
        <fullName evidence="12">Cytochrome P450</fullName>
    </recommendedName>
</protein>
<keyword evidence="6 8" id="KW-0408">Iron</keyword>
<dbReference type="PROSITE" id="PS00086">
    <property type="entry name" value="CYTOCHROME_P450"/>
    <property type="match status" value="1"/>
</dbReference>
<reference evidence="10" key="2">
    <citation type="journal article" date="2023" name="IMA Fungus">
        <title>Comparative genomic study of the Penicillium genus elucidates a diverse pangenome and 15 lateral gene transfer events.</title>
        <authorList>
            <person name="Petersen C."/>
            <person name="Sorensen T."/>
            <person name="Nielsen M.R."/>
            <person name="Sondergaard T.E."/>
            <person name="Sorensen J.L."/>
            <person name="Fitzpatrick D.A."/>
            <person name="Frisvad J.C."/>
            <person name="Nielsen K.L."/>
        </authorList>
    </citation>
    <scope>NUCLEOTIDE SEQUENCE</scope>
    <source>
        <strain evidence="10">IBT 16125</strain>
    </source>
</reference>
<dbReference type="RefSeq" id="XP_056766481.1">
    <property type="nucleotide sequence ID" value="XM_056907863.1"/>
</dbReference>
<dbReference type="GO" id="GO:0043386">
    <property type="term" value="P:mycotoxin biosynthetic process"/>
    <property type="evidence" value="ECO:0007669"/>
    <property type="project" value="UniProtKB-ARBA"/>
</dbReference>
<reference evidence="10" key="1">
    <citation type="submission" date="2022-12" db="EMBL/GenBank/DDBJ databases">
        <authorList>
            <person name="Petersen C."/>
        </authorList>
    </citation>
    <scope>NUCLEOTIDE SEQUENCE</scope>
    <source>
        <strain evidence="10">IBT 16125</strain>
    </source>
</reference>
<dbReference type="SUPFAM" id="SSF48264">
    <property type="entry name" value="Cytochrome P450"/>
    <property type="match status" value="1"/>
</dbReference>